<feature type="transmembrane region" description="Helical" evidence="9">
    <location>
        <begin position="12"/>
        <end position="37"/>
    </location>
</feature>
<protein>
    <recommendedName>
        <fullName evidence="9">Membrane fusion protein (MFP) family protein</fullName>
    </recommendedName>
</protein>
<dbReference type="Pfam" id="PF26002">
    <property type="entry name" value="Beta-barrel_AprE"/>
    <property type="match status" value="1"/>
</dbReference>
<comment type="subcellular location">
    <subcellularLocation>
        <location evidence="1 9">Cell inner membrane</location>
        <topology evidence="1 9">Single-pass membrane protein</topology>
    </subcellularLocation>
</comment>
<evidence type="ECO:0000256" key="1">
    <source>
        <dbReference type="ARBA" id="ARBA00004377"/>
    </source>
</evidence>
<proteinExistence type="inferred from homology"/>
<dbReference type="PANTHER" id="PTHR30386">
    <property type="entry name" value="MEMBRANE FUSION SUBUNIT OF EMRAB-TOLC MULTIDRUG EFFLUX PUMP"/>
    <property type="match status" value="1"/>
</dbReference>
<organism evidence="12 13">
    <name type="scientific">Nitratireductor kimnyeongensis</name>
    <dbReference type="NCBI Taxonomy" id="430679"/>
    <lineage>
        <taxon>Bacteria</taxon>
        <taxon>Pseudomonadati</taxon>
        <taxon>Pseudomonadota</taxon>
        <taxon>Alphaproteobacteria</taxon>
        <taxon>Hyphomicrobiales</taxon>
        <taxon>Phyllobacteriaceae</taxon>
        <taxon>Nitratireductor</taxon>
    </lineage>
</organism>
<dbReference type="InterPro" id="IPR058982">
    <property type="entry name" value="Beta-barrel_AprE"/>
</dbReference>
<dbReference type="PANTHER" id="PTHR30386:SF26">
    <property type="entry name" value="TRANSPORT PROTEIN COMB"/>
    <property type="match status" value="1"/>
</dbReference>
<dbReference type="RefSeq" id="WP_223020692.1">
    <property type="nucleotide sequence ID" value="NZ_CP078143.1"/>
</dbReference>
<evidence type="ECO:0000256" key="4">
    <source>
        <dbReference type="ARBA" id="ARBA00022475"/>
    </source>
</evidence>
<feature type="domain" description="AprE-like beta-barrel" evidence="11">
    <location>
        <begin position="327"/>
        <end position="415"/>
    </location>
</feature>
<keyword evidence="3 9" id="KW-0813">Transport</keyword>
<dbReference type="PROSITE" id="PS51257">
    <property type="entry name" value="PROKAR_LIPOPROTEIN"/>
    <property type="match status" value="1"/>
</dbReference>
<keyword evidence="6 9" id="KW-0812">Transmembrane</keyword>
<keyword evidence="4 9" id="KW-1003">Cell membrane</keyword>
<dbReference type="InterPro" id="IPR050739">
    <property type="entry name" value="MFP"/>
</dbReference>
<feature type="coiled-coil region" evidence="10">
    <location>
        <begin position="221"/>
        <end position="291"/>
    </location>
</feature>
<evidence type="ECO:0000256" key="9">
    <source>
        <dbReference type="RuleBase" id="RU365093"/>
    </source>
</evidence>
<dbReference type="InterPro" id="IPR010129">
    <property type="entry name" value="T1SS_HlyD"/>
</dbReference>
<dbReference type="Gene3D" id="2.40.30.170">
    <property type="match status" value="1"/>
</dbReference>
<dbReference type="Proteomes" id="UP001596107">
    <property type="component" value="Unassembled WGS sequence"/>
</dbReference>
<dbReference type="EMBL" id="JBHSNB010000002">
    <property type="protein sequence ID" value="MFC5586093.1"/>
    <property type="molecule type" value="Genomic_DNA"/>
</dbReference>
<evidence type="ECO:0000256" key="5">
    <source>
        <dbReference type="ARBA" id="ARBA00022519"/>
    </source>
</evidence>
<sequence length="439" mass="47546">MRLFDTSGAASPTLHLTVLVSTAIFMTSLVAACVLRVEVTARGSVRIVPLDRVQVVQAEYPGSITSILVRDGVGVRKGELLLTLDTTSAETKLLAVVEEEARLKRDNVRIAAFLSALVELRDGGGARNGAEESLPIVTGEVGDEAMQARLLEAELKDFADGLAGADARLDVNRKALDVLQGRVARADTALIVQQERLEAAEKLMDRGISSREAYLKVRAAYDDLQSEREVVAREIAKTRAEASVLNAQRAGLFSANYNRAMQKRDKIDARLAALRQDRRALEERVAATQLRSPMSGTVEQLAVTTVGGVVQAGQDLMRVVPNDSQLEFEALFSNEDSGFLRTGQKARIRLDAYPAERFGTMMATVTDIASDSIEVGGSGRWGFVVRLRPEDDALQSSAGRLALRPGMTGSVDAITGDRRLISYFLAPITAQFSQSLGER</sequence>
<dbReference type="PRINTS" id="PR01490">
    <property type="entry name" value="RTXTOXIND"/>
</dbReference>
<evidence type="ECO:0000256" key="8">
    <source>
        <dbReference type="ARBA" id="ARBA00023136"/>
    </source>
</evidence>
<evidence type="ECO:0000256" key="7">
    <source>
        <dbReference type="ARBA" id="ARBA00022989"/>
    </source>
</evidence>
<keyword evidence="5 9" id="KW-0997">Cell inner membrane</keyword>
<evidence type="ECO:0000256" key="2">
    <source>
        <dbReference type="ARBA" id="ARBA00009477"/>
    </source>
</evidence>
<comment type="similarity">
    <text evidence="2 9">Belongs to the membrane fusion protein (MFP) (TC 8.A.1) family.</text>
</comment>
<evidence type="ECO:0000256" key="6">
    <source>
        <dbReference type="ARBA" id="ARBA00022692"/>
    </source>
</evidence>
<evidence type="ECO:0000256" key="10">
    <source>
        <dbReference type="SAM" id="Coils"/>
    </source>
</evidence>
<evidence type="ECO:0000256" key="3">
    <source>
        <dbReference type="ARBA" id="ARBA00022448"/>
    </source>
</evidence>
<keyword evidence="13" id="KW-1185">Reference proteome</keyword>
<accession>A0ABW0TBE9</accession>
<keyword evidence="10" id="KW-0175">Coiled coil</keyword>
<evidence type="ECO:0000313" key="13">
    <source>
        <dbReference type="Proteomes" id="UP001596107"/>
    </source>
</evidence>
<dbReference type="NCBIfam" id="TIGR01843">
    <property type="entry name" value="type_I_hlyD"/>
    <property type="match status" value="1"/>
</dbReference>
<evidence type="ECO:0000259" key="11">
    <source>
        <dbReference type="Pfam" id="PF26002"/>
    </source>
</evidence>
<gene>
    <name evidence="12" type="ORF">ACFPOD_13325</name>
</gene>
<keyword evidence="7 9" id="KW-1133">Transmembrane helix</keyword>
<dbReference type="Gene3D" id="2.40.50.100">
    <property type="match status" value="1"/>
</dbReference>
<reference evidence="13" key="1">
    <citation type="journal article" date="2019" name="Int. J. Syst. Evol. Microbiol.">
        <title>The Global Catalogue of Microorganisms (GCM) 10K type strain sequencing project: providing services to taxonomists for standard genome sequencing and annotation.</title>
        <authorList>
            <consortium name="The Broad Institute Genomics Platform"/>
            <consortium name="The Broad Institute Genome Sequencing Center for Infectious Disease"/>
            <person name="Wu L."/>
            <person name="Ma J."/>
        </authorList>
    </citation>
    <scope>NUCLEOTIDE SEQUENCE [LARGE SCALE GENOMIC DNA]</scope>
    <source>
        <strain evidence="13">JCM 3366</strain>
    </source>
</reference>
<keyword evidence="8 9" id="KW-0472">Membrane</keyword>
<comment type="caution">
    <text evidence="12">The sequence shown here is derived from an EMBL/GenBank/DDBJ whole genome shotgun (WGS) entry which is preliminary data.</text>
</comment>
<evidence type="ECO:0000313" key="12">
    <source>
        <dbReference type="EMBL" id="MFC5586093.1"/>
    </source>
</evidence>
<name>A0ABW0TBE9_9HYPH</name>